<keyword evidence="1" id="KW-0805">Transcription regulation</keyword>
<evidence type="ECO:0000256" key="3">
    <source>
        <dbReference type="ARBA" id="ARBA00023163"/>
    </source>
</evidence>
<dbReference type="Pfam" id="PF16925">
    <property type="entry name" value="TetR_C_13"/>
    <property type="match status" value="1"/>
</dbReference>
<dbReference type="InterPro" id="IPR011075">
    <property type="entry name" value="TetR_C"/>
</dbReference>
<evidence type="ECO:0000256" key="1">
    <source>
        <dbReference type="ARBA" id="ARBA00023015"/>
    </source>
</evidence>
<dbReference type="PANTHER" id="PTHR47506">
    <property type="entry name" value="TRANSCRIPTIONAL REGULATORY PROTEIN"/>
    <property type="match status" value="1"/>
</dbReference>
<dbReference type="PRINTS" id="PR00455">
    <property type="entry name" value="HTHTETR"/>
</dbReference>
<protein>
    <submittedName>
        <fullName evidence="7">TetR family transcriptional regulator</fullName>
    </submittedName>
</protein>
<dbReference type="RefSeq" id="WP_034793206.1">
    <property type="nucleotide sequence ID" value="NZ_JMPJ01000065.1"/>
</dbReference>
<dbReference type="eggNOG" id="COG1309">
    <property type="taxonomic scope" value="Bacteria"/>
</dbReference>
<keyword evidence="8" id="KW-1185">Reference proteome</keyword>
<dbReference type="OrthoDB" id="4541465at2"/>
<feature type="domain" description="HTH tetR-type" evidence="6">
    <location>
        <begin position="19"/>
        <end position="79"/>
    </location>
</feature>
<evidence type="ECO:0000313" key="7">
    <source>
        <dbReference type="EMBL" id="KFC79330.1"/>
    </source>
</evidence>
<dbReference type="SUPFAM" id="SSF46689">
    <property type="entry name" value="Homeodomain-like"/>
    <property type="match status" value="1"/>
</dbReference>
<feature type="DNA-binding region" description="H-T-H motif" evidence="4">
    <location>
        <begin position="42"/>
        <end position="61"/>
    </location>
</feature>
<evidence type="ECO:0000313" key="8">
    <source>
        <dbReference type="Proteomes" id="UP000028640"/>
    </source>
</evidence>
<evidence type="ECO:0000259" key="6">
    <source>
        <dbReference type="PROSITE" id="PS50977"/>
    </source>
</evidence>
<dbReference type="Gene3D" id="1.10.357.10">
    <property type="entry name" value="Tetracycline Repressor, domain 2"/>
    <property type="match status" value="1"/>
</dbReference>
<comment type="caution">
    <text evidence="7">The sequence shown here is derived from an EMBL/GenBank/DDBJ whole genome shotgun (WGS) entry which is preliminary data.</text>
</comment>
<dbReference type="InterPro" id="IPR009057">
    <property type="entry name" value="Homeodomain-like_sf"/>
</dbReference>
<dbReference type="InterPro" id="IPR036271">
    <property type="entry name" value="Tet_transcr_reg_TetR-rel_C_sf"/>
</dbReference>
<name>A0A085G6I5_EWIA3</name>
<evidence type="ECO:0000256" key="2">
    <source>
        <dbReference type="ARBA" id="ARBA00023125"/>
    </source>
</evidence>
<evidence type="ECO:0000256" key="4">
    <source>
        <dbReference type="PROSITE-ProRule" id="PRU00335"/>
    </source>
</evidence>
<dbReference type="GeneID" id="78381531"/>
<keyword evidence="3" id="KW-0804">Transcription</keyword>
<dbReference type="GO" id="GO:0003677">
    <property type="term" value="F:DNA binding"/>
    <property type="evidence" value="ECO:0007669"/>
    <property type="project" value="UniProtKB-UniRule"/>
</dbReference>
<sequence>MNTPVDVEKRGRRGPKPNLSTRTNLVQAGLQTFHREGFAATGIQSIVEQAGVPKGSFYNHFDSKETFGASVVDAYFERAQARLDSAFGNTELAPLARLEAYFDSLIVAFRDNQFSKGCLMGNLSAEIADHSEAIRLRLVEQFAAWCQVIEHCLLDAQRQGQLDGNLSAKSLSDFILNSWEGALLRMRVEKNETPLQEFKQFIFGHLLG</sequence>
<organism evidence="7 8">
    <name type="scientific">Ewingella americana (strain ATCC 33852 / DSM 4580 / CCUG 14506 / JCM 5911 / LMG 7869 / NCTC 12157 / CDC 1468-78)</name>
    <dbReference type="NCBI Taxonomy" id="910964"/>
    <lineage>
        <taxon>Bacteria</taxon>
        <taxon>Pseudomonadati</taxon>
        <taxon>Pseudomonadota</taxon>
        <taxon>Gammaproteobacteria</taxon>
        <taxon>Enterobacterales</taxon>
        <taxon>Yersiniaceae</taxon>
        <taxon>Ewingella</taxon>
    </lineage>
</organism>
<proteinExistence type="predicted"/>
<keyword evidence="2 4" id="KW-0238">DNA-binding</keyword>
<dbReference type="SUPFAM" id="SSF48498">
    <property type="entry name" value="Tetracyclin repressor-like, C-terminal domain"/>
    <property type="match status" value="1"/>
</dbReference>
<dbReference type="PANTHER" id="PTHR47506:SF6">
    <property type="entry name" value="HTH-TYPE TRANSCRIPTIONAL REPRESSOR NEMR"/>
    <property type="match status" value="1"/>
</dbReference>
<gene>
    <name evidence="7" type="ORF">GEAM_3138</name>
</gene>
<dbReference type="STRING" id="910964.GEAM_3138"/>
<dbReference type="PROSITE" id="PS50977">
    <property type="entry name" value="HTH_TETR_2"/>
    <property type="match status" value="1"/>
</dbReference>
<dbReference type="EMBL" id="JMPJ01000065">
    <property type="protein sequence ID" value="KFC79330.1"/>
    <property type="molecule type" value="Genomic_DNA"/>
</dbReference>
<accession>A0A085G6I5</accession>
<reference evidence="7 8" key="1">
    <citation type="submission" date="2014-05" db="EMBL/GenBank/DDBJ databases">
        <title>ATOL: Assembling a taxonomically balanced genome-scale reconstruction of the evolutionary history of the Enterobacteriaceae.</title>
        <authorList>
            <person name="Plunkett G.III."/>
            <person name="Neeno-Eckwall E.C."/>
            <person name="Glasner J.D."/>
            <person name="Perna N.T."/>
        </authorList>
    </citation>
    <scope>NUCLEOTIDE SEQUENCE [LARGE SCALE GENOMIC DNA]</scope>
    <source>
        <strain evidence="7 8">ATCC 33852</strain>
    </source>
</reference>
<dbReference type="AlphaFoldDB" id="A0A085G6I5"/>
<feature type="region of interest" description="Disordered" evidence="5">
    <location>
        <begin position="1"/>
        <end position="20"/>
    </location>
</feature>
<dbReference type="Pfam" id="PF00440">
    <property type="entry name" value="TetR_N"/>
    <property type="match status" value="1"/>
</dbReference>
<evidence type="ECO:0000256" key="5">
    <source>
        <dbReference type="SAM" id="MobiDB-lite"/>
    </source>
</evidence>
<dbReference type="Proteomes" id="UP000028640">
    <property type="component" value="Unassembled WGS sequence"/>
</dbReference>
<dbReference type="InterPro" id="IPR001647">
    <property type="entry name" value="HTH_TetR"/>
</dbReference>